<dbReference type="GO" id="GO:0005524">
    <property type="term" value="F:ATP binding"/>
    <property type="evidence" value="ECO:0007669"/>
    <property type="project" value="UniProtKB-KW"/>
</dbReference>
<dbReference type="SUPFAM" id="SSF55874">
    <property type="entry name" value="ATPase domain of HSP90 chaperone/DNA topoisomerase II/histidine kinase"/>
    <property type="match status" value="1"/>
</dbReference>
<keyword evidence="12" id="KW-0902">Two-component regulatory system</keyword>
<protein>
    <recommendedName>
        <fullName evidence="3">histidine kinase</fullName>
        <ecNumber evidence="3">2.7.13.3</ecNumber>
    </recommendedName>
</protein>
<evidence type="ECO:0000256" key="12">
    <source>
        <dbReference type="ARBA" id="ARBA00023012"/>
    </source>
</evidence>
<dbReference type="CDD" id="cd06225">
    <property type="entry name" value="HAMP"/>
    <property type="match status" value="1"/>
</dbReference>
<dbReference type="Pfam" id="PF00512">
    <property type="entry name" value="HisKA"/>
    <property type="match status" value="1"/>
</dbReference>
<dbReference type="CDD" id="cd00082">
    <property type="entry name" value="HisKA"/>
    <property type="match status" value="1"/>
</dbReference>
<dbReference type="PRINTS" id="PR00344">
    <property type="entry name" value="BCTRLSENSOR"/>
</dbReference>
<dbReference type="InterPro" id="IPR029151">
    <property type="entry name" value="Sensor-like_sf"/>
</dbReference>
<keyword evidence="7 15" id="KW-0812">Transmembrane</keyword>
<evidence type="ECO:0000256" key="11">
    <source>
        <dbReference type="ARBA" id="ARBA00022989"/>
    </source>
</evidence>
<reference evidence="18 19" key="1">
    <citation type="journal article" date="2013" name="Nature">
        <title>Anaerobic oxidation of methane coupled to nitrate reduction in a novel archaeal lineage.</title>
        <authorList>
            <person name="Haroon M.F."/>
            <person name="Hu S."/>
            <person name="Shi Y."/>
            <person name="Imelfort M."/>
            <person name="Keller J."/>
            <person name="Hugenholtz P."/>
            <person name="Yuan Z."/>
            <person name="Tyson G.W."/>
        </authorList>
    </citation>
    <scope>NUCLEOTIDE SEQUENCE [LARGE SCALE GENOMIC DNA]</scope>
    <source>
        <strain evidence="18 19">ANME-2d</strain>
    </source>
</reference>
<dbReference type="InterPro" id="IPR004358">
    <property type="entry name" value="Sig_transdc_His_kin-like_C"/>
</dbReference>
<dbReference type="AlphaFoldDB" id="A0A062V8B8"/>
<evidence type="ECO:0000256" key="2">
    <source>
        <dbReference type="ARBA" id="ARBA00004651"/>
    </source>
</evidence>
<keyword evidence="13 15" id="KW-0472">Membrane</keyword>
<dbReference type="EMBL" id="JMIY01000002">
    <property type="protein sequence ID" value="KCZ72818.1"/>
    <property type="molecule type" value="Genomic_DNA"/>
</dbReference>
<dbReference type="InterPro" id="IPR003661">
    <property type="entry name" value="HisK_dim/P_dom"/>
</dbReference>
<dbReference type="GO" id="GO:0005886">
    <property type="term" value="C:plasma membrane"/>
    <property type="evidence" value="ECO:0007669"/>
    <property type="project" value="UniProtKB-SubCell"/>
</dbReference>
<dbReference type="Gene3D" id="3.30.565.10">
    <property type="entry name" value="Histidine kinase-like ATPase, C-terminal domain"/>
    <property type="match status" value="1"/>
</dbReference>
<keyword evidence="8" id="KW-0547">Nucleotide-binding</keyword>
<dbReference type="InterPro" id="IPR003660">
    <property type="entry name" value="HAMP_dom"/>
</dbReference>
<organism evidence="18 19">
    <name type="scientific">Candidatus Methanoperedens nitratireducens</name>
    <dbReference type="NCBI Taxonomy" id="1392998"/>
    <lineage>
        <taxon>Archaea</taxon>
        <taxon>Methanobacteriati</taxon>
        <taxon>Methanobacteriota</taxon>
        <taxon>Stenosarchaea group</taxon>
        <taxon>Methanomicrobia</taxon>
        <taxon>Methanosarcinales</taxon>
        <taxon>ANME-2 cluster</taxon>
        <taxon>Candidatus Methanoperedentaceae</taxon>
        <taxon>Candidatus Methanoperedens</taxon>
    </lineage>
</organism>
<dbReference type="CDD" id="cd18773">
    <property type="entry name" value="PDC1_HK_sensor"/>
    <property type="match status" value="1"/>
</dbReference>
<dbReference type="Gene3D" id="6.10.340.10">
    <property type="match status" value="1"/>
</dbReference>
<keyword evidence="4" id="KW-1003">Cell membrane</keyword>
<evidence type="ECO:0000256" key="15">
    <source>
        <dbReference type="SAM" id="Phobius"/>
    </source>
</evidence>
<feature type="domain" description="Histidine kinase" evidence="16">
    <location>
        <begin position="384"/>
        <end position="602"/>
    </location>
</feature>
<evidence type="ECO:0000313" key="18">
    <source>
        <dbReference type="EMBL" id="KCZ72818.1"/>
    </source>
</evidence>
<sequence>MSIRSELVIFFLLISVIPLSAVVYASYEHSKEAIRDSVMANLLGATENTGNAIDNWMDARKDDIRVISQSRIVVYAEKEHLQEYLNTFEYEYQGVYKEFFMLDLDGNIIFSTLNSTGNRDKELYFIEAYKGKLYVSDVSFSEITGSSEITITSPIKKNDTITGIMAARVSIENLYRIIENIDIGKSGEIFIVNKDGDIIFNENRSIILPGNINNNFAVKEVTYEKNGINEYTSYKGEKVLGSYYWLPLYRWGLIVEQNIDEAYAGVVILERLMLGISSFAIIGVVFLVVIISRKLTEPIRSLEDGAQGLVKGNFKPIPVSSSNEIGRLTEMFNTTATELLCIRKKLEAKIEIVDKDLKEKNKELITANEELKKLDELKSDFISLVSHELKTPLLLIRLSAEYLESEDNVDPALRKELLQKIIRNVDRQTRLINDILDISKIEAGKMELRLEHVDISEIASMAFENINQFALKKNITVSLDIPEKLSPVLADREKLIIALNNFFENALKFTPGGGSILLSAKDCVDSVEVRMKDTGIGIEKEKLGKIFEKFYQVDGTSRRRAGGFGLGLAISSGIIRAHGSEIHVESEPGKGSAFSFRLKKAGKI</sequence>
<keyword evidence="6" id="KW-0808">Transferase</keyword>
<evidence type="ECO:0000313" key="19">
    <source>
        <dbReference type="Proteomes" id="UP000027153"/>
    </source>
</evidence>
<feature type="transmembrane region" description="Helical" evidence="15">
    <location>
        <begin position="272"/>
        <end position="291"/>
    </location>
</feature>
<evidence type="ECO:0000256" key="8">
    <source>
        <dbReference type="ARBA" id="ARBA00022741"/>
    </source>
</evidence>
<dbReference type="FunFam" id="3.30.565.10:FF:000023">
    <property type="entry name" value="PAS domain-containing sensor histidine kinase"/>
    <property type="match status" value="1"/>
</dbReference>
<keyword evidence="10" id="KW-0067">ATP-binding</keyword>
<comment type="catalytic activity">
    <reaction evidence="1">
        <text>ATP + protein L-histidine = ADP + protein N-phospho-L-histidine.</text>
        <dbReference type="EC" id="2.7.13.3"/>
    </reaction>
</comment>
<dbReference type="SMART" id="SM00387">
    <property type="entry name" value="HATPase_c"/>
    <property type="match status" value="1"/>
</dbReference>
<dbReference type="RefSeq" id="WP_052368596.1">
    <property type="nucleotide sequence ID" value="NZ_JMIY01000002.1"/>
</dbReference>
<dbReference type="CDD" id="cd12912">
    <property type="entry name" value="PDC2_MCP_like"/>
    <property type="match status" value="1"/>
</dbReference>
<dbReference type="SUPFAM" id="SSF103190">
    <property type="entry name" value="Sensory domain-like"/>
    <property type="match status" value="1"/>
</dbReference>
<evidence type="ECO:0000256" key="3">
    <source>
        <dbReference type="ARBA" id="ARBA00012438"/>
    </source>
</evidence>
<dbReference type="OrthoDB" id="147099at2157"/>
<dbReference type="InterPro" id="IPR036890">
    <property type="entry name" value="HATPase_C_sf"/>
</dbReference>
<keyword evidence="11 15" id="KW-1133">Transmembrane helix</keyword>
<dbReference type="EC" id="2.7.13.3" evidence="3"/>
<evidence type="ECO:0000259" key="17">
    <source>
        <dbReference type="PROSITE" id="PS50885"/>
    </source>
</evidence>
<dbReference type="PANTHER" id="PTHR43711">
    <property type="entry name" value="TWO-COMPONENT HISTIDINE KINASE"/>
    <property type="match status" value="1"/>
</dbReference>
<evidence type="ECO:0000259" key="16">
    <source>
        <dbReference type="PROSITE" id="PS50109"/>
    </source>
</evidence>
<evidence type="ECO:0000256" key="5">
    <source>
        <dbReference type="ARBA" id="ARBA00022553"/>
    </source>
</evidence>
<evidence type="ECO:0000256" key="6">
    <source>
        <dbReference type="ARBA" id="ARBA00022679"/>
    </source>
</evidence>
<dbReference type="Proteomes" id="UP000027153">
    <property type="component" value="Unassembled WGS sequence"/>
</dbReference>
<dbReference type="InterPro" id="IPR003594">
    <property type="entry name" value="HATPase_dom"/>
</dbReference>
<dbReference type="SMART" id="SM00388">
    <property type="entry name" value="HisKA"/>
    <property type="match status" value="1"/>
</dbReference>
<dbReference type="PANTHER" id="PTHR43711:SF1">
    <property type="entry name" value="HISTIDINE KINASE 1"/>
    <property type="match status" value="1"/>
</dbReference>
<evidence type="ECO:0000256" key="1">
    <source>
        <dbReference type="ARBA" id="ARBA00000085"/>
    </source>
</evidence>
<keyword evidence="14" id="KW-0175">Coiled coil</keyword>
<evidence type="ECO:0000256" key="14">
    <source>
        <dbReference type="SAM" id="Coils"/>
    </source>
</evidence>
<dbReference type="InterPro" id="IPR033479">
    <property type="entry name" value="dCache_1"/>
</dbReference>
<dbReference type="Gene3D" id="3.30.450.20">
    <property type="entry name" value="PAS domain"/>
    <property type="match status" value="1"/>
</dbReference>
<comment type="subcellular location">
    <subcellularLocation>
        <location evidence="2">Cell membrane</location>
        <topology evidence="2">Multi-pass membrane protein</topology>
    </subcellularLocation>
</comment>
<dbReference type="Gene3D" id="1.10.287.130">
    <property type="match status" value="1"/>
</dbReference>
<comment type="caution">
    <text evidence="18">The sequence shown here is derived from an EMBL/GenBank/DDBJ whole genome shotgun (WGS) entry which is preliminary data.</text>
</comment>
<dbReference type="GO" id="GO:0000155">
    <property type="term" value="F:phosphorelay sensor kinase activity"/>
    <property type="evidence" value="ECO:0007669"/>
    <property type="project" value="InterPro"/>
</dbReference>
<feature type="domain" description="HAMP" evidence="17">
    <location>
        <begin position="293"/>
        <end position="344"/>
    </location>
</feature>
<dbReference type="SUPFAM" id="SSF47384">
    <property type="entry name" value="Homodimeric domain of signal transducing histidine kinase"/>
    <property type="match status" value="1"/>
</dbReference>
<dbReference type="InterPro" id="IPR036097">
    <property type="entry name" value="HisK_dim/P_sf"/>
</dbReference>
<gene>
    <name evidence="18" type="ORF">ANME2D_01253</name>
</gene>
<dbReference type="Pfam" id="PF02518">
    <property type="entry name" value="HATPase_c"/>
    <property type="match status" value="1"/>
</dbReference>
<proteinExistence type="predicted"/>
<dbReference type="PROSITE" id="PS50885">
    <property type="entry name" value="HAMP"/>
    <property type="match status" value="1"/>
</dbReference>
<keyword evidence="19" id="KW-1185">Reference proteome</keyword>
<evidence type="ECO:0000256" key="9">
    <source>
        <dbReference type="ARBA" id="ARBA00022777"/>
    </source>
</evidence>
<evidence type="ECO:0000256" key="10">
    <source>
        <dbReference type="ARBA" id="ARBA00022840"/>
    </source>
</evidence>
<feature type="coiled-coil region" evidence="14">
    <location>
        <begin position="343"/>
        <end position="377"/>
    </location>
</feature>
<keyword evidence="5" id="KW-0597">Phosphoprotein</keyword>
<name>A0A062V8B8_9EURY</name>
<dbReference type="InterPro" id="IPR005467">
    <property type="entry name" value="His_kinase_dom"/>
</dbReference>
<evidence type="ECO:0000256" key="7">
    <source>
        <dbReference type="ARBA" id="ARBA00022692"/>
    </source>
</evidence>
<evidence type="ECO:0000256" key="13">
    <source>
        <dbReference type="ARBA" id="ARBA00023136"/>
    </source>
</evidence>
<dbReference type="Pfam" id="PF02743">
    <property type="entry name" value="dCache_1"/>
    <property type="match status" value="1"/>
</dbReference>
<dbReference type="InterPro" id="IPR050736">
    <property type="entry name" value="Sensor_HK_Regulatory"/>
</dbReference>
<keyword evidence="9 18" id="KW-0418">Kinase</keyword>
<dbReference type="Pfam" id="PF00672">
    <property type="entry name" value="HAMP"/>
    <property type="match status" value="1"/>
</dbReference>
<evidence type="ECO:0000256" key="4">
    <source>
        <dbReference type="ARBA" id="ARBA00022475"/>
    </source>
</evidence>
<accession>A0A062V8B8</accession>
<dbReference type="PROSITE" id="PS50109">
    <property type="entry name" value="HIS_KIN"/>
    <property type="match status" value="1"/>
</dbReference>